<gene>
    <name evidence="11" type="ordered locus">Halha_2436</name>
</gene>
<dbReference type="InterPro" id="IPR054399">
    <property type="entry name" value="Fervidolysin-like_N_prodom"/>
</dbReference>
<dbReference type="InterPro" id="IPR000209">
    <property type="entry name" value="Peptidase_S8/S53_dom"/>
</dbReference>
<keyword evidence="12" id="KW-1185">Reference proteome</keyword>
<dbReference type="SUPFAM" id="SSF52743">
    <property type="entry name" value="Subtilisin-like"/>
    <property type="match status" value="1"/>
</dbReference>
<keyword evidence="3" id="KW-0964">Secreted</keyword>
<evidence type="ECO:0000256" key="3">
    <source>
        <dbReference type="ARBA" id="ARBA00022525"/>
    </source>
</evidence>
<evidence type="ECO:0000259" key="9">
    <source>
        <dbReference type="Pfam" id="PF00082"/>
    </source>
</evidence>
<evidence type="ECO:0000256" key="7">
    <source>
        <dbReference type="PROSITE-ProRule" id="PRU01240"/>
    </source>
</evidence>
<proteinExistence type="inferred from homology"/>
<dbReference type="GO" id="GO:0006508">
    <property type="term" value="P:proteolysis"/>
    <property type="evidence" value="ECO:0007669"/>
    <property type="project" value="UniProtKB-KW"/>
</dbReference>
<evidence type="ECO:0000256" key="4">
    <source>
        <dbReference type="ARBA" id="ARBA00022670"/>
    </source>
</evidence>
<dbReference type="EMBL" id="CP003359">
    <property type="protein sequence ID" value="AGB42310.1"/>
    <property type="molecule type" value="Genomic_DNA"/>
</dbReference>
<feature type="domain" description="Fervidolysin-like N-terminal prodomain" evidence="10">
    <location>
        <begin position="60"/>
        <end position="137"/>
    </location>
</feature>
<evidence type="ECO:0000313" key="11">
    <source>
        <dbReference type="EMBL" id="AGB42310.1"/>
    </source>
</evidence>
<dbReference type="PROSITE" id="PS51892">
    <property type="entry name" value="SUBTILASE"/>
    <property type="match status" value="1"/>
</dbReference>
<feature type="active site" description="Charge relay system" evidence="7">
    <location>
        <position position="218"/>
    </location>
</feature>
<dbReference type="AlphaFoldDB" id="L0KCQ2"/>
<evidence type="ECO:0000256" key="6">
    <source>
        <dbReference type="ARBA" id="ARBA00022825"/>
    </source>
</evidence>
<dbReference type="eggNOG" id="COG1404">
    <property type="taxonomic scope" value="Bacteria"/>
</dbReference>
<accession>L0KCQ2</accession>
<feature type="active site" description="Charge relay system" evidence="7">
    <location>
        <position position="392"/>
    </location>
</feature>
<feature type="domain" description="Peptidase S8/S53" evidence="9">
    <location>
        <begin position="175"/>
        <end position="440"/>
    </location>
</feature>
<dbReference type="CDD" id="cd07484">
    <property type="entry name" value="Peptidases_S8_Thermitase_like"/>
    <property type="match status" value="1"/>
</dbReference>
<sequence>MKKLICYLLVLGLTITTFGCSFLDKEEFVGVKGHVTLTNTKLKESTSTQQISTQSFAIKGITSANSKEEYVQDEILVSFEDVAKTKVTNLLAKYGLTVKRELHKLKIKVLKVNSDYDLKTLIEQLNNEAIINYAELNRKIRLQAAISPNDPGYSKQWNYKAISLPQAWDVTTGSKEVTVAVIDTGVDLDHPDLEGQLDLKNSVNVINSSSTADDDHGHGTHVAGILGAVTDNGRGVAGINWNIKIMPIKVFGATGSGNYSNLITGIYWAVNNHAEVINLSLGGSEPTSSLNSLKVAVEYAYNKGVTVVAAAGNGGEDMIGDLGLLYPAHYPSTIAVGAVNSRLERANFSNYGANLDFVAPGSYIYSTVPPDLTNNDLAITDPSGYKYAFGTSMATPHVAGLAALLIASGQANTPAEVKRQLRLTAQDLGVFGRDKKHGFGLINAYAGVKNAKITKTQVFAGKMNGSIINRTSQVTYPVANGFYSLANIEAGSWYLYGWIDVNNNNLVDKGDYFGKTDSRVSRGLNVNLNLSLITDKAIQYQVE</sequence>
<dbReference type="PRINTS" id="PR00723">
    <property type="entry name" value="SUBTILISIN"/>
</dbReference>
<comment type="similarity">
    <text evidence="2 7 8">Belongs to the peptidase S8 family.</text>
</comment>
<feature type="active site" description="Charge relay system" evidence="7">
    <location>
        <position position="183"/>
    </location>
</feature>
<name>L0KCQ2_HALHC</name>
<keyword evidence="5 7" id="KW-0378">Hydrolase</keyword>
<dbReference type="InterPro" id="IPR022398">
    <property type="entry name" value="Peptidase_S8_His-AS"/>
</dbReference>
<dbReference type="InterPro" id="IPR034084">
    <property type="entry name" value="Thermitase-like_dom"/>
</dbReference>
<dbReference type="InterPro" id="IPR051048">
    <property type="entry name" value="Peptidase_S8/S53_subtilisin"/>
</dbReference>
<dbReference type="PANTHER" id="PTHR43399">
    <property type="entry name" value="SUBTILISIN-RELATED"/>
    <property type="match status" value="1"/>
</dbReference>
<dbReference type="InterPro" id="IPR023828">
    <property type="entry name" value="Peptidase_S8_Ser-AS"/>
</dbReference>
<dbReference type="RefSeq" id="WP_015328024.1">
    <property type="nucleotide sequence ID" value="NC_019978.1"/>
</dbReference>
<evidence type="ECO:0000313" key="12">
    <source>
        <dbReference type="Proteomes" id="UP000010880"/>
    </source>
</evidence>
<dbReference type="InterPro" id="IPR036852">
    <property type="entry name" value="Peptidase_S8/S53_dom_sf"/>
</dbReference>
<keyword evidence="4 7" id="KW-0645">Protease</keyword>
<evidence type="ECO:0000256" key="8">
    <source>
        <dbReference type="RuleBase" id="RU003355"/>
    </source>
</evidence>
<dbReference type="InterPro" id="IPR015500">
    <property type="entry name" value="Peptidase_S8_subtilisin-rel"/>
</dbReference>
<dbReference type="Gene3D" id="3.40.50.200">
    <property type="entry name" value="Peptidase S8/S53 domain"/>
    <property type="match status" value="1"/>
</dbReference>
<evidence type="ECO:0000259" key="10">
    <source>
        <dbReference type="Pfam" id="PF22148"/>
    </source>
</evidence>
<comment type="subcellular location">
    <subcellularLocation>
        <location evidence="1">Secreted</location>
    </subcellularLocation>
</comment>
<evidence type="ECO:0000256" key="2">
    <source>
        <dbReference type="ARBA" id="ARBA00011073"/>
    </source>
</evidence>
<dbReference type="PROSITE" id="PS00136">
    <property type="entry name" value="SUBTILASE_ASP"/>
    <property type="match status" value="1"/>
</dbReference>
<organism evidence="11 12">
    <name type="scientific">Halobacteroides halobius (strain ATCC 35273 / DSM 5150 / MD-1)</name>
    <dbReference type="NCBI Taxonomy" id="748449"/>
    <lineage>
        <taxon>Bacteria</taxon>
        <taxon>Bacillati</taxon>
        <taxon>Bacillota</taxon>
        <taxon>Clostridia</taxon>
        <taxon>Halanaerobiales</taxon>
        <taxon>Halobacteroidaceae</taxon>
        <taxon>Halobacteroides</taxon>
    </lineage>
</organism>
<dbReference type="Proteomes" id="UP000010880">
    <property type="component" value="Chromosome"/>
</dbReference>
<protein>
    <submittedName>
        <fullName evidence="11">Subtilisin-like serine protease</fullName>
    </submittedName>
</protein>
<dbReference type="PROSITE" id="PS00137">
    <property type="entry name" value="SUBTILASE_HIS"/>
    <property type="match status" value="1"/>
</dbReference>
<dbReference type="InterPro" id="IPR023827">
    <property type="entry name" value="Peptidase_S8_Asp-AS"/>
</dbReference>
<dbReference type="PANTHER" id="PTHR43399:SF4">
    <property type="entry name" value="CELL WALL-ASSOCIATED PROTEASE"/>
    <property type="match status" value="1"/>
</dbReference>
<dbReference type="Pfam" id="PF22148">
    <property type="entry name" value="Fervidolysin_NPro-like"/>
    <property type="match status" value="1"/>
</dbReference>
<dbReference type="STRING" id="748449.Halha_2436"/>
<dbReference type="OrthoDB" id="9798386at2"/>
<dbReference type="HOGENOM" id="CLU_447362_0_0_9"/>
<dbReference type="Pfam" id="PF00082">
    <property type="entry name" value="Peptidase_S8"/>
    <property type="match status" value="1"/>
</dbReference>
<dbReference type="KEGG" id="hhl:Halha_2436"/>
<dbReference type="GO" id="GO:0005576">
    <property type="term" value="C:extracellular region"/>
    <property type="evidence" value="ECO:0007669"/>
    <property type="project" value="UniProtKB-SubCell"/>
</dbReference>
<keyword evidence="6 7" id="KW-0720">Serine protease</keyword>
<dbReference type="PROSITE" id="PS51257">
    <property type="entry name" value="PROKAR_LIPOPROTEIN"/>
    <property type="match status" value="1"/>
</dbReference>
<reference evidence="12" key="1">
    <citation type="submission" date="2012-02" db="EMBL/GenBank/DDBJ databases">
        <title>The complete genome of Halobacteroides halobius DSM 5150.</title>
        <authorList>
            <person name="Lucas S."/>
            <person name="Copeland A."/>
            <person name="Lapidus A."/>
            <person name="Glavina del Rio T."/>
            <person name="Dalin E."/>
            <person name="Tice H."/>
            <person name="Bruce D."/>
            <person name="Goodwin L."/>
            <person name="Pitluck S."/>
            <person name="Peters L."/>
            <person name="Mikhailova N."/>
            <person name="Gu W."/>
            <person name="Kyrpides N."/>
            <person name="Mavromatis K."/>
            <person name="Ivanova N."/>
            <person name="Brettin T."/>
            <person name="Detter J.C."/>
            <person name="Han C."/>
            <person name="Larimer F."/>
            <person name="Land M."/>
            <person name="Hauser L."/>
            <person name="Markowitz V."/>
            <person name="Cheng J.-F."/>
            <person name="Hugenholtz P."/>
            <person name="Woyke T."/>
            <person name="Wu D."/>
            <person name="Tindall B."/>
            <person name="Pomrenke H."/>
            <person name="Brambilla E."/>
            <person name="Klenk H.-P."/>
            <person name="Eisen J.A."/>
        </authorList>
    </citation>
    <scope>NUCLEOTIDE SEQUENCE [LARGE SCALE GENOMIC DNA]</scope>
    <source>
        <strain evidence="12">ATCC 35273 / DSM 5150 / MD-1</strain>
    </source>
</reference>
<dbReference type="GO" id="GO:0004252">
    <property type="term" value="F:serine-type endopeptidase activity"/>
    <property type="evidence" value="ECO:0007669"/>
    <property type="project" value="UniProtKB-UniRule"/>
</dbReference>
<dbReference type="PROSITE" id="PS00138">
    <property type="entry name" value="SUBTILASE_SER"/>
    <property type="match status" value="1"/>
</dbReference>
<evidence type="ECO:0000256" key="1">
    <source>
        <dbReference type="ARBA" id="ARBA00004613"/>
    </source>
</evidence>
<evidence type="ECO:0000256" key="5">
    <source>
        <dbReference type="ARBA" id="ARBA00022801"/>
    </source>
</evidence>